<dbReference type="GO" id="GO:0009190">
    <property type="term" value="P:cyclic nucleotide biosynthetic process"/>
    <property type="evidence" value="ECO:0007669"/>
    <property type="project" value="InterPro"/>
</dbReference>
<sequence>MGEIRNFKSGTQDESPPLGVGPRRLAAIIVGDIASYSRMMQADEEGTHVRVKRIERDLIQPSIAEHHGSLVKTTGDGFIAIFDSPVEAVRCSIVIQQNLIGRNASLPKHSRIEYRIGVNLGDVIVEPDDVYGDGVNIATRIEGLADPGHVYISGAIYEQIKHKVVCSYESLGDRKVKNITDPVRVYRVLPDAEAVGRTRGRRENALIFLLSITLLVIAGGVLWYLLVLPHDKMTEQVAMPTIPPVIPPQPPLREPTKIAQPSPSSSSSPSSSPAPSQSATPVREPEMVAVRGGSFVMGSNDDPTERPIHQVTLRPFSIGKYPVTVQEWNTCAAAQACAFSGSGLDDAPMSNVSWTDAQQYVAWLARVTKKPYRLPSEAEWEYAARGGTQTKYWWGDKLQPRMAGCKDCGDMAAEQPAKVGIYKPNPFGLYDMGGGVDQWVEDCWHKTYQGAPGDGSAWSSPDCTSHVLRSGSWKNDSRYVRPANRDGYDTNVRYPTHGFRIALDP</sequence>
<dbReference type="GO" id="GO:0035556">
    <property type="term" value="P:intracellular signal transduction"/>
    <property type="evidence" value="ECO:0007669"/>
    <property type="project" value="InterPro"/>
</dbReference>
<protein>
    <recommendedName>
        <fullName evidence="3">Guanylate cyclase domain-containing protein</fullName>
    </recommendedName>
</protein>
<dbReference type="InterPro" id="IPR001054">
    <property type="entry name" value="A/G_cyclase"/>
</dbReference>
<keyword evidence="2" id="KW-0812">Transmembrane</keyword>
<proteinExistence type="predicted"/>
<reference evidence="4 5" key="1">
    <citation type="submission" date="2015-04" db="EMBL/GenBank/DDBJ databases">
        <title>Comparative genomics of rhizobia nodulating Arachis hypogaea in China.</title>
        <authorList>
            <person name="Li Y."/>
        </authorList>
    </citation>
    <scope>NUCLEOTIDE SEQUENCE [LARGE SCALE GENOMIC DNA]</scope>
    <source>
        <strain evidence="4 5">CCBAU 51757</strain>
    </source>
</reference>
<dbReference type="GO" id="GO:0004016">
    <property type="term" value="F:adenylate cyclase activity"/>
    <property type="evidence" value="ECO:0007669"/>
    <property type="project" value="UniProtKB-ARBA"/>
</dbReference>
<dbReference type="EMBL" id="LBJQ01000075">
    <property type="protein sequence ID" value="RXH28166.1"/>
    <property type="molecule type" value="Genomic_DNA"/>
</dbReference>
<dbReference type="SUPFAM" id="SSF55073">
    <property type="entry name" value="Nucleotide cyclase"/>
    <property type="match status" value="1"/>
</dbReference>
<dbReference type="Proteomes" id="UP000289546">
    <property type="component" value="Unassembled WGS sequence"/>
</dbReference>
<evidence type="ECO:0000256" key="2">
    <source>
        <dbReference type="SAM" id="Phobius"/>
    </source>
</evidence>
<feature type="compositionally biased region" description="Low complexity" evidence="1">
    <location>
        <begin position="259"/>
        <end position="279"/>
    </location>
</feature>
<dbReference type="Gene3D" id="3.90.1580.10">
    <property type="entry name" value="paralog of FGE (formylglycine-generating enzyme)"/>
    <property type="match status" value="1"/>
</dbReference>
<dbReference type="CDD" id="cd07302">
    <property type="entry name" value="CHD"/>
    <property type="match status" value="1"/>
</dbReference>
<dbReference type="Pfam" id="PF00211">
    <property type="entry name" value="Guanylate_cyc"/>
    <property type="match status" value="1"/>
</dbReference>
<evidence type="ECO:0000313" key="5">
    <source>
        <dbReference type="Proteomes" id="UP000289546"/>
    </source>
</evidence>
<dbReference type="Pfam" id="PF03781">
    <property type="entry name" value="FGE-sulfatase"/>
    <property type="match status" value="1"/>
</dbReference>
<evidence type="ECO:0000313" key="4">
    <source>
        <dbReference type="EMBL" id="RXH28166.1"/>
    </source>
</evidence>
<dbReference type="PANTHER" id="PTHR23150:SF35">
    <property type="entry name" value="BLL6746 PROTEIN"/>
    <property type="match status" value="1"/>
</dbReference>
<keyword evidence="2" id="KW-1133">Transmembrane helix</keyword>
<dbReference type="InterPro" id="IPR016187">
    <property type="entry name" value="CTDL_fold"/>
</dbReference>
<dbReference type="PANTHER" id="PTHR23150">
    <property type="entry name" value="SULFATASE MODIFYING FACTOR 1, 2"/>
    <property type="match status" value="1"/>
</dbReference>
<dbReference type="PROSITE" id="PS50125">
    <property type="entry name" value="GUANYLATE_CYCLASE_2"/>
    <property type="match status" value="1"/>
</dbReference>
<dbReference type="OrthoDB" id="9768004at2"/>
<dbReference type="InterPro" id="IPR029787">
    <property type="entry name" value="Nucleotide_cyclase"/>
</dbReference>
<dbReference type="GO" id="GO:0120147">
    <property type="term" value="F:formylglycine-generating oxidase activity"/>
    <property type="evidence" value="ECO:0007669"/>
    <property type="project" value="TreeGrafter"/>
</dbReference>
<dbReference type="AlphaFoldDB" id="A0A4Q0S381"/>
<gene>
    <name evidence="4" type="ORF">XH99_14985</name>
</gene>
<keyword evidence="5" id="KW-1185">Reference proteome</keyword>
<dbReference type="InterPro" id="IPR051043">
    <property type="entry name" value="Sulfatase_Mod_Factor_Kinase"/>
</dbReference>
<dbReference type="Gene3D" id="3.30.70.1230">
    <property type="entry name" value="Nucleotide cyclase"/>
    <property type="match status" value="1"/>
</dbReference>
<feature type="compositionally biased region" description="Pro residues" evidence="1">
    <location>
        <begin position="241"/>
        <end position="253"/>
    </location>
</feature>
<evidence type="ECO:0000256" key="1">
    <source>
        <dbReference type="SAM" id="MobiDB-lite"/>
    </source>
</evidence>
<feature type="domain" description="Guanylate cyclase" evidence="3">
    <location>
        <begin position="27"/>
        <end position="142"/>
    </location>
</feature>
<feature type="region of interest" description="Disordered" evidence="1">
    <location>
        <begin position="241"/>
        <end position="284"/>
    </location>
</feature>
<keyword evidence="2" id="KW-0472">Membrane</keyword>
<name>A0A4Q0S381_9BRAD</name>
<evidence type="ECO:0000259" key="3">
    <source>
        <dbReference type="PROSITE" id="PS50125"/>
    </source>
</evidence>
<dbReference type="InterPro" id="IPR005532">
    <property type="entry name" value="SUMF_dom"/>
</dbReference>
<dbReference type="SUPFAM" id="SSF56436">
    <property type="entry name" value="C-type lectin-like"/>
    <property type="match status" value="1"/>
</dbReference>
<comment type="caution">
    <text evidence="4">The sequence shown here is derived from an EMBL/GenBank/DDBJ whole genome shotgun (WGS) entry which is preliminary data.</text>
</comment>
<dbReference type="RefSeq" id="WP_128918716.1">
    <property type="nucleotide sequence ID" value="NZ_LBJC01000015.1"/>
</dbReference>
<dbReference type="InterPro" id="IPR042095">
    <property type="entry name" value="SUMF_sf"/>
</dbReference>
<feature type="transmembrane region" description="Helical" evidence="2">
    <location>
        <begin position="206"/>
        <end position="226"/>
    </location>
</feature>
<accession>A0A4Q0S381</accession>
<organism evidence="4 5">
    <name type="scientific">Bradyrhizobium nanningense</name>
    <dbReference type="NCBI Taxonomy" id="1325118"/>
    <lineage>
        <taxon>Bacteria</taxon>
        <taxon>Pseudomonadati</taxon>
        <taxon>Pseudomonadota</taxon>
        <taxon>Alphaproteobacteria</taxon>
        <taxon>Hyphomicrobiales</taxon>
        <taxon>Nitrobacteraceae</taxon>
        <taxon>Bradyrhizobium</taxon>
    </lineage>
</organism>